<keyword evidence="1" id="KW-0472">Membrane</keyword>
<gene>
    <name evidence="2" type="ordered locus">Alide2_4319</name>
</gene>
<reference evidence="2 3" key="2">
    <citation type="submission" date="2011-04" db="EMBL/GenBank/DDBJ databases">
        <title>Complete sequence of chromosome of Alicycliphilus denitrificans K601.</title>
        <authorList>
            <consortium name="US DOE Joint Genome Institute"/>
            <person name="Lucas S."/>
            <person name="Han J."/>
            <person name="Lapidus A."/>
            <person name="Cheng J.-F."/>
            <person name="Goodwin L."/>
            <person name="Pitluck S."/>
            <person name="Peters L."/>
            <person name="Zeytun A."/>
            <person name="Detter J.C."/>
            <person name="Han C."/>
            <person name="Tapia R."/>
            <person name="Land M."/>
            <person name="Hauser L."/>
            <person name="Kyrpides N."/>
            <person name="Ivanova N."/>
            <person name="Mikhailova N."/>
            <person name="Pagani I."/>
            <person name="Oosterkamp M."/>
            <person name="Pieper D."/>
            <person name="van Berkel W."/>
            <person name="Langenhoff A."/>
            <person name="Smidt H."/>
            <person name="Stams A."/>
            <person name="Woyke T."/>
        </authorList>
    </citation>
    <scope>NUCLEOTIDE SEQUENCE [LARGE SCALE GENOMIC DNA]</scope>
    <source>
        <strain evidence="3">DSM 14773 / CIP 107495 / K601</strain>
    </source>
</reference>
<sequence>MDLRGQHSISASQNQVWLALNDPKILKECITGCESVDRTGDEEFAVRLVAAVGPVRAKFQGRIVLSDLVPPDSYKLTFEGQGGMAGFAKGSAAVDLQPDGQGTLLRYVATSQVGGKLAQVGSRLIEGAARKVADDFFSTFEGILKGSDSGTGEGRESALSTSASVIKSSSGTAWTPSRVSIGVAVLIALGAALYWYLR</sequence>
<accession>F4G7N4</accession>
<dbReference type="PANTHER" id="PTHR38588:SF1">
    <property type="entry name" value="BLL0334 PROTEIN"/>
    <property type="match status" value="1"/>
</dbReference>
<dbReference type="CDD" id="cd05018">
    <property type="entry name" value="CoxG"/>
    <property type="match status" value="1"/>
</dbReference>
<keyword evidence="1" id="KW-1133">Transmembrane helix</keyword>
<feature type="transmembrane region" description="Helical" evidence="1">
    <location>
        <begin position="179"/>
        <end position="197"/>
    </location>
</feature>
<dbReference type="Gene3D" id="3.30.530.20">
    <property type="match status" value="1"/>
</dbReference>
<dbReference type="EMBL" id="CP002657">
    <property type="protein sequence ID" value="AEB86631.1"/>
    <property type="molecule type" value="Genomic_DNA"/>
</dbReference>
<evidence type="ECO:0000313" key="3">
    <source>
        <dbReference type="Proteomes" id="UP000007938"/>
    </source>
</evidence>
<dbReference type="OrthoDB" id="9787428at2"/>
<dbReference type="InterPro" id="IPR010419">
    <property type="entry name" value="CO_DH_gsu"/>
</dbReference>
<dbReference type="Pfam" id="PF06240">
    <property type="entry name" value="COXG"/>
    <property type="match status" value="1"/>
</dbReference>
<dbReference type="SUPFAM" id="SSF55961">
    <property type="entry name" value="Bet v1-like"/>
    <property type="match status" value="1"/>
</dbReference>
<dbReference type="RefSeq" id="WP_013723110.1">
    <property type="nucleotide sequence ID" value="NC_015422.1"/>
</dbReference>
<protein>
    <submittedName>
        <fullName evidence="2">Carbon monoxide dehydrogenase subunit G</fullName>
    </submittedName>
</protein>
<name>F4G7N4_ALIDK</name>
<evidence type="ECO:0000313" key="2">
    <source>
        <dbReference type="EMBL" id="AEB86631.1"/>
    </source>
</evidence>
<keyword evidence="3" id="KW-1185">Reference proteome</keyword>
<organism evidence="2 3">
    <name type="scientific">Alicycliphilus denitrificans (strain DSM 14773 / CIP 107495 / K601)</name>
    <dbReference type="NCBI Taxonomy" id="596154"/>
    <lineage>
        <taxon>Bacteria</taxon>
        <taxon>Pseudomonadati</taxon>
        <taxon>Pseudomonadota</taxon>
        <taxon>Betaproteobacteria</taxon>
        <taxon>Burkholderiales</taxon>
        <taxon>Comamonadaceae</taxon>
        <taxon>Alicycliphilus</taxon>
    </lineage>
</organism>
<dbReference type="Proteomes" id="UP000007938">
    <property type="component" value="Chromosome"/>
</dbReference>
<dbReference type="HOGENOM" id="CLU_046420_1_0_4"/>
<dbReference type="PANTHER" id="PTHR38588">
    <property type="entry name" value="BLL0334 PROTEIN"/>
    <property type="match status" value="1"/>
</dbReference>
<dbReference type="eggNOG" id="COG3427">
    <property type="taxonomic scope" value="Bacteria"/>
</dbReference>
<proteinExistence type="predicted"/>
<reference evidence="2 3" key="1">
    <citation type="journal article" date="2011" name="J. Bacteriol.">
        <title>Genome Sequences of Alicycliphilus denitrificans Strains BC and K601T.</title>
        <authorList>
            <person name="Oosterkamp M.J."/>
            <person name="Veuskens T."/>
            <person name="Plugge C.M."/>
            <person name="Langenhoff A.A."/>
            <person name="Gerritse J."/>
            <person name="van Berkel W.J."/>
            <person name="Pieper D.H."/>
            <person name="Junca H."/>
            <person name="Goodwin L.A."/>
            <person name="Daligault H.E."/>
            <person name="Bruce D.C."/>
            <person name="Detter J.C."/>
            <person name="Tapia R."/>
            <person name="Han C.S."/>
            <person name="Land M.L."/>
            <person name="Hauser L.J."/>
            <person name="Smidt H."/>
            <person name="Stams A.J."/>
        </authorList>
    </citation>
    <scope>NUCLEOTIDE SEQUENCE [LARGE SCALE GENOMIC DNA]</scope>
    <source>
        <strain evidence="3">DSM 14773 / CIP 107495 / K601</strain>
    </source>
</reference>
<dbReference type="AlphaFoldDB" id="F4G7N4"/>
<dbReference type="STRING" id="596154.Alide2_4319"/>
<dbReference type="KEGG" id="adk:Alide2_4319"/>
<keyword evidence="1" id="KW-0812">Transmembrane</keyword>
<dbReference type="InterPro" id="IPR023393">
    <property type="entry name" value="START-like_dom_sf"/>
</dbReference>
<evidence type="ECO:0000256" key="1">
    <source>
        <dbReference type="SAM" id="Phobius"/>
    </source>
</evidence>